<dbReference type="KEGG" id="tml:GSTUM_00002383001"/>
<dbReference type="EMBL" id="FN430019">
    <property type="protein sequence ID" value="CAZ80277.1"/>
    <property type="molecule type" value="Genomic_DNA"/>
</dbReference>
<name>D5G6Y4_TUBMM</name>
<sequence length="35" mass="4148">MATTPMSRKKKPKQVSDHTKFNVLLHKLYNNKLYS</sequence>
<dbReference type="Proteomes" id="UP000006911">
    <property type="component" value="Unassembled WGS sequence"/>
</dbReference>
<proteinExistence type="predicted"/>
<dbReference type="RefSeq" id="XP_002842542.1">
    <property type="nucleotide sequence ID" value="XM_002842496.1"/>
</dbReference>
<reference evidence="1 2" key="1">
    <citation type="journal article" date="2010" name="Nature">
        <title>Perigord black truffle genome uncovers evolutionary origins and mechanisms of symbiosis.</title>
        <authorList>
            <person name="Martin F."/>
            <person name="Kohler A."/>
            <person name="Murat C."/>
            <person name="Balestrini R."/>
            <person name="Coutinho P.M."/>
            <person name="Jaillon O."/>
            <person name="Montanini B."/>
            <person name="Morin E."/>
            <person name="Noel B."/>
            <person name="Percudani R."/>
            <person name="Porcel B."/>
            <person name="Rubini A."/>
            <person name="Amicucci A."/>
            <person name="Amselem J."/>
            <person name="Anthouard V."/>
            <person name="Arcioni S."/>
            <person name="Artiguenave F."/>
            <person name="Aury J.M."/>
            <person name="Ballario P."/>
            <person name="Bolchi A."/>
            <person name="Brenna A."/>
            <person name="Brun A."/>
            <person name="Buee M."/>
            <person name="Cantarel B."/>
            <person name="Chevalier G."/>
            <person name="Couloux A."/>
            <person name="Da Silva C."/>
            <person name="Denoeud F."/>
            <person name="Duplessis S."/>
            <person name="Ghignone S."/>
            <person name="Hilselberger B."/>
            <person name="Iotti M."/>
            <person name="Marcais B."/>
            <person name="Mello A."/>
            <person name="Miranda M."/>
            <person name="Pacioni G."/>
            <person name="Quesneville H."/>
            <person name="Riccioni C."/>
            <person name="Ruotolo R."/>
            <person name="Splivallo R."/>
            <person name="Stocchi V."/>
            <person name="Tisserant E."/>
            <person name="Viscomi A.R."/>
            <person name="Zambonelli A."/>
            <person name="Zampieri E."/>
            <person name="Henrissat B."/>
            <person name="Lebrun M.H."/>
            <person name="Paolocci F."/>
            <person name="Bonfante P."/>
            <person name="Ottonello S."/>
            <person name="Wincker P."/>
        </authorList>
    </citation>
    <scope>NUCLEOTIDE SEQUENCE [LARGE SCALE GENOMIC DNA]</scope>
    <source>
        <strain evidence="1 2">Mel28</strain>
    </source>
</reference>
<gene>
    <name evidence="1" type="ORF">GSTUM_00002383001</name>
</gene>
<organism evidence="1 2">
    <name type="scientific">Tuber melanosporum (strain Mel28)</name>
    <name type="common">Perigord black truffle</name>
    <dbReference type="NCBI Taxonomy" id="656061"/>
    <lineage>
        <taxon>Eukaryota</taxon>
        <taxon>Fungi</taxon>
        <taxon>Dikarya</taxon>
        <taxon>Ascomycota</taxon>
        <taxon>Pezizomycotina</taxon>
        <taxon>Pezizomycetes</taxon>
        <taxon>Pezizales</taxon>
        <taxon>Tuberaceae</taxon>
        <taxon>Tuber</taxon>
    </lineage>
</organism>
<evidence type="ECO:0000313" key="2">
    <source>
        <dbReference type="Proteomes" id="UP000006911"/>
    </source>
</evidence>
<dbReference type="AlphaFoldDB" id="D5G6Y4"/>
<protein>
    <submittedName>
        <fullName evidence="1">(Perigord truffle) hypothetical protein</fullName>
    </submittedName>
</protein>
<dbReference type="GeneID" id="9184091"/>
<keyword evidence="2" id="KW-1185">Reference proteome</keyword>
<dbReference type="HOGENOM" id="CLU_3368792_0_0_1"/>
<accession>D5G6Y4</accession>
<evidence type="ECO:0000313" key="1">
    <source>
        <dbReference type="EMBL" id="CAZ80277.1"/>
    </source>
</evidence>
<dbReference type="InParanoid" id="D5G6Y4"/>